<name>A0AAV8YP15_9CUCU</name>
<accession>A0AAV8YP15</accession>
<evidence type="ECO:0000256" key="3">
    <source>
        <dbReference type="SAM" id="Phobius"/>
    </source>
</evidence>
<evidence type="ECO:0000313" key="5">
    <source>
        <dbReference type="EMBL" id="KAJ8953035.1"/>
    </source>
</evidence>
<dbReference type="InterPro" id="IPR044215">
    <property type="entry name" value="PIG-H"/>
</dbReference>
<dbReference type="Pfam" id="PF10181">
    <property type="entry name" value="PIG-H"/>
    <property type="match status" value="1"/>
</dbReference>
<dbReference type="PANTHER" id="PTHR15231:SF1">
    <property type="entry name" value="PHOSPHATIDYLINOSITOL N-ACETYLGLUCOSAMINYLTRANSFERASE SUBUNIT H"/>
    <property type="match status" value="1"/>
</dbReference>
<dbReference type="PANTHER" id="PTHR15231">
    <property type="entry name" value="PHOSPHATIDYLINOSITOL N-ACETYLGLUCOSAMINYLTRANSFERASE SUBUNIT H"/>
    <property type="match status" value="1"/>
</dbReference>
<feature type="transmembrane region" description="Helical" evidence="3">
    <location>
        <begin position="73"/>
        <end position="90"/>
    </location>
</feature>
<evidence type="ECO:0000256" key="1">
    <source>
        <dbReference type="ARBA" id="ARBA00004687"/>
    </source>
</evidence>
<gene>
    <name evidence="5" type="ORF">NQ314_007409</name>
</gene>
<reference evidence="5" key="1">
    <citation type="journal article" date="2023" name="Insect Mol. Biol.">
        <title>Genome sequencing provides insights into the evolution of gene families encoding plant cell wall-degrading enzymes in longhorned beetles.</title>
        <authorList>
            <person name="Shin N.R."/>
            <person name="Okamura Y."/>
            <person name="Kirsch R."/>
            <person name="Pauchet Y."/>
        </authorList>
    </citation>
    <scope>NUCLEOTIDE SEQUENCE</scope>
    <source>
        <strain evidence="5">RBIC_L_NR</strain>
    </source>
</reference>
<comment type="similarity">
    <text evidence="2">Belongs to the PIGH family.</text>
</comment>
<organism evidence="5 6">
    <name type="scientific">Rhamnusium bicolor</name>
    <dbReference type="NCBI Taxonomy" id="1586634"/>
    <lineage>
        <taxon>Eukaryota</taxon>
        <taxon>Metazoa</taxon>
        <taxon>Ecdysozoa</taxon>
        <taxon>Arthropoda</taxon>
        <taxon>Hexapoda</taxon>
        <taxon>Insecta</taxon>
        <taxon>Pterygota</taxon>
        <taxon>Neoptera</taxon>
        <taxon>Endopterygota</taxon>
        <taxon>Coleoptera</taxon>
        <taxon>Polyphaga</taxon>
        <taxon>Cucujiformia</taxon>
        <taxon>Chrysomeloidea</taxon>
        <taxon>Cerambycidae</taxon>
        <taxon>Lepturinae</taxon>
        <taxon>Rhagiini</taxon>
        <taxon>Rhamnusium</taxon>
    </lineage>
</organism>
<keyword evidence="3" id="KW-1133">Transmembrane helix</keyword>
<comment type="pathway">
    <text evidence="1">Glycolipid biosynthesis; glycosylphosphatidylinositol-anchor biosynthesis.</text>
</comment>
<protein>
    <recommendedName>
        <fullName evidence="4">Phosphatidylinositol N-acetylglucosaminyltransferase subunit H conserved domain-containing protein</fullName>
    </recommendedName>
</protein>
<dbReference type="GO" id="GO:0000506">
    <property type="term" value="C:glycosylphosphatidylinositol-N-acetylglucosaminyltransferase (GPI-GnT) complex"/>
    <property type="evidence" value="ECO:0007669"/>
    <property type="project" value="InterPro"/>
</dbReference>
<feature type="transmembrane region" description="Helical" evidence="3">
    <location>
        <begin position="49"/>
        <end position="67"/>
    </location>
</feature>
<dbReference type="AlphaFoldDB" id="A0AAV8YP15"/>
<dbReference type="Proteomes" id="UP001162156">
    <property type="component" value="Unassembled WGS sequence"/>
</dbReference>
<evidence type="ECO:0000313" key="6">
    <source>
        <dbReference type="Proteomes" id="UP001162156"/>
    </source>
</evidence>
<dbReference type="InterPro" id="IPR019328">
    <property type="entry name" value="PIGH-H_dom"/>
</dbReference>
<evidence type="ECO:0000259" key="4">
    <source>
        <dbReference type="Pfam" id="PF10181"/>
    </source>
</evidence>
<proteinExistence type="inferred from homology"/>
<sequence length="180" mass="20833">MVRIKKKEKSANYKTITGENIKLNLEKNEKILKITIFNSSYPSTYRRGVILLVISVLNLLCLILNIFSVKIITGIFITLSIVLYNLYATVKEENLVVVKDLGFQLTTKYLLGVKIIFIPKEQVQKIFINEVIFRHKVIYLLSLLTKEMHINDQLVPLFFDTLPRLACIKLIYKNLKTLEG</sequence>
<comment type="caution">
    <text evidence="5">The sequence shown here is derived from an EMBL/GenBank/DDBJ whole genome shotgun (WGS) entry which is preliminary data.</text>
</comment>
<dbReference type="EMBL" id="JANEYF010001991">
    <property type="protein sequence ID" value="KAJ8953035.1"/>
    <property type="molecule type" value="Genomic_DNA"/>
</dbReference>
<evidence type="ECO:0000256" key="2">
    <source>
        <dbReference type="ARBA" id="ARBA00009610"/>
    </source>
</evidence>
<keyword evidence="6" id="KW-1185">Reference proteome</keyword>
<dbReference type="GO" id="GO:0006506">
    <property type="term" value="P:GPI anchor biosynthetic process"/>
    <property type="evidence" value="ECO:0007669"/>
    <property type="project" value="InterPro"/>
</dbReference>
<keyword evidence="3" id="KW-0812">Transmembrane</keyword>
<feature type="domain" description="Phosphatidylinositol N-acetylglucosaminyltransferase subunit H conserved" evidence="4">
    <location>
        <begin position="95"/>
        <end position="158"/>
    </location>
</feature>
<keyword evidence="3" id="KW-0472">Membrane</keyword>